<dbReference type="Proteomes" id="UP001172386">
    <property type="component" value="Unassembled WGS sequence"/>
</dbReference>
<sequence length="100" mass="11289">MVLLELIIIGGAVYYYKKHHKENKARKLAFAAGQPYRERDGSVTYPPAYPNLPPYPSSNDHKVQFGEDSREYYSDAPAAGLEKGEVIVETRETVTRNDKA</sequence>
<accession>A0ACC3AB55</accession>
<dbReference type="EMBL" id="JAPDRQ010000048">
    <property type="protein sequence ID" value="KAJ9658679.1"/>
    <property type="molecule type" value="Genomic_DNA"/>
</dbReference>
<organism evidence="1 2">
    <name type="scientific">Neophaeococcomyces mojaviensis</name>
    <dbReference type="NCBI Taxonomy" id="3383035"/>
    <lineage>
        <taxon>Eukaryota</taxon>
        <taxon>Fungi</taxon>
        <taxon>Dikarya</taxon>
        <taxon>Ascomycota</taxon>
        <taxon>Pezizomycotina</taxon>
        <taxon>Eurotiomycetes</taxon>
        <taxon>Chaetothyriomycetidae</taxon>
        <taxon>Chaetothyriales</taxon>
        <taxon>Chaetothyriales incertae sedis</taxon>
        <taxon>Neophaeococcomyces</taxon>
    </lineage>
</organism>
<keyword evidence="2" id="KW-1185">Reference proteome</keyword>
<proteinExistence type="predicted"/>
<evidence type="ECO:0000313" key="1">
    <source>
        <dbReference type="EMBL" id="KAJ9658679.1"/>
    </source>
</evidence>
<reference evidence="1" key="1">
    <citation type="submission" date="2022-10" db="EMBL/GenBank/DDBJ databases">
        <title>Culturing micro-colonial fungi from biological soil crusts in the Mojave desert and describing Neophaeococcomyces mojavensis, and introducing the new genera and species Taxawa tesnikishii.</title>
        <authorList>
            <person name="Kurbessoian T."/>
            <person name="Stajich J.E."/>
        </authorList>
    </citation>
    <scope>NUCLEOTIDE SEQUENCE</scope>
    <source>
        <strain evidence="1">JES_112</strain>
    </source>
</reference>
<gene>
    <name evidence="1" type="ORF">H2198_003557</name>
</gene>
<name>A0ACC3AB55_9EURO</name>
<comment type="caution">
    <text evidence="1">The sequence shown here is derived from an EMBL/GenBank/DDBJ whole genome shotgun (WGS) entry which is preliminary data.</text>
</comment>
<protein>
    <submittedName>
        <fullName evidence="1">Uncharacterized protein</fullName>
    </submittedName>
</protein>
<evidence type="ECO:0000313" key="2">
    <source>
        <dbReference type="Proteomes" id="UP001172386"/>
    </source>
</evidence>